<evidence type="ECO:0000313" key="7">
    <source>
        <dbReference type="EnsemblPlants" id="OBART10G13470.1"/>
    </source>
</evidence>
<dbReference type="InterPro" id="IPR045074">
    <property type="entry name" value="GST_C_Tau"/>
</dbReference>
<dbReference type="Pfam" id="PF02798">
    <property type="entry name" value="GST_N"/>
    <property type="match status" value="2"/>
</dbReference>
<organism evidence="7">
    <name type="scientific">Oryza barthii</name>
    <dbReference type="NCBI Taxonomy" id="65489"/>
    <lineage>
        <taxon>Eukaryota</taxon>
        <taxon>Viridiplantae</taxon>
        <taxon>Streptophyta</taxon>
        <taxon>Embryophyta</taxon>
        <taxon>Tracheophyta</taxon>
        <taxon>Spermatophyta</taxon>
        <taxon>Magnoliopsida</taxon>
        <taxon>Liliopsida</taxon>
        <taxon>Poales</taxon>
        <taxon>Poaceae</taxon>
        <taxon>BOP clade</taxon>
        <taxon>Oryzoideae</taxon>
        <taxon>Oryzeae</taxon>
        <taxon>Oryzinae</taxon>
        <taxon>Oryza</taxon>
    </lineage>
</organism>
<dbReference type="EC" id="2.5.1.18" evidence="1"/>
<dbReference type="InterPro" id="IPR040079">
    <property type="entry name" value="Glutathione_S-Trfase"/>
</dbReference>
<dbReference type="SFLD" id="SFLDG01152">
    <property type="entry name" value="Main.3:_Omega-_and_Tau-like"/>
    <property type="match status" value="2"/>
</dbReference>
<accession>A0A0D3HET4</accession>
<dbReference type="SFLD" id="SFLDS00019">
    <property type="entry name" value="Glutathione_Transferase_(cytos"/>
    <property type="match status" value="2"/>
</dbReference>
<comment type="catalytic activity">
    <reaction evidence="4">
        <text>RX + glutathione = an S-substituted glutathione + a halide anion + H(+)</text>
        <dbReference type="Rhea" id="RHEA:16437"/>
        <dbReference type="ChEBI" id="CHEBI:15378"/>
        <dbReference type="ChEBI" id="CHEBI:16042"/>
        <dbReference type="ChEBI" id="CHEBI:17792"/>
        <dbReference type="ChEBI" id="CHEBI:57925"/>
        <dbReference type="ChEBI" id="CHEBI:90779"/>
        <dbReference type="EC" id="2.5.1.18"/>
    </reaction>
</comment>
<evidence type="ECO:0000256" key="4">
    <source>
        <dbReference type="ARBA" id="ARBA00047960"/>
    </source>
</evidence>
<dbReference type="EnsemblPlants" id="OBART10G13470.1">
    <property type="protein sequence ID" value="OBART10G13470.1"/>
    <property type="gene ID" value="OBART10G13470"/>
</dbReference>
<dbReference type="InterPro" id="IPR036282">
    <property type="entry name" value="Glutathione-S-Trfase_C_sf"/>
</dbReference>
<reference evidence="7" key="1">
    <citation type="journal article" date="2009" name="Rice">
        <title>De Novo Next Generation Sequencing of Plant Genomes.</title>
        <authorList>
            <person name="Rounsley S."/>
            <person name="Marri P.R."/>
            <person name="Yu Y."/>
            <person name="He R."/>
            <person name="Sisneros N."/>
            <person name="Goicoechea J.L."/>
            <person name="Lee S.J."/>
            <person name="Angelova A."/>
            <person name="Kudrna D."/>
            <person name="Luo M."/>
            <person name="Affourtit J."/>
            <person name="Desany B."/>
            <person name="Knight J."/>
            <person name="Niazi F."/>
            <person name="Egholm M."/>
            <person name="Wing R.A."/>
        </authorList>
    </citation>
    <scope>NUCLEOTIDE SEQUENCE [LARGE SCALE GENOMIC DNA]</scope>
    <source>
        <strain evidence="7">cv. IRGC 105608</strain>
    </source>
</reference>
<evidence type="ECO:0000259" key="5">
    <source>
        <dbReference type="PROSITE" id="PS50404"/>
    </source>
</evidence>
<evidence type="ECO:0000313" key="8">
    <source>
        <dbReference type="Proteomes" id="UP000026960"/>
    </source>
</evidence>
<dbReference type="CDD" id="cd03185">
    <property type="entry name" value="GST_C_Tau"/>
    <property type="match status" value="2"/>
</dbReference>
<dbReference type="STRING" id="65489.A0A0D3HET4"/>
<name>A0A0D3HET4_9ORYZ</name>
<protein>
    <recommendedName>
        <fullName evidence="1">glutathione transferase</fullName>
        <ecNumber evidence="1">2.5.1.18</ecNumber>
    </recommendedName>
</protein>
<feature type="domain" description="GST N-terminal" evidence="5">
    <location>
        <begin position="238"/>
        <end position="317"/>
    </location>
</feature>
<dbReference type="SUPFAM" id="SSF47616">
    <property type="entry name" value="GST C-terminal domain-like"/>
    <property type="match status" value="2"/>
</dbReference>
<dbReference type="CDD" id="cd03058">
    <property type="entry name" value="GST_N_Tau"/>
    <property type="match status" value="1"/>
</dbReference>
<sequence>MTHATTSTKQKKFKKKTIYISICICISRAARAAESQQEHTHIVVVFDEYELVQETMGKKSELLLASNPVHKKIPVLLHRGRPISESLIIVQYVDEVWPPPASILPSDDPYAAAIHRFWGQYIDDMFPPRIRILRGTVPGDKNKASDEMTTALLYLEEAFVECSKGKQYFGGDSIGYLDIALGSHLGWIKAVERIAGVELLGGAKVHNLAAWADRFCAHPAVVDVMPDADSGERPAAAAEVRVLGSWASPFVMRVMVALRLKGVEYELVQETMGKKSELLLASNPVHKKIPVLLHRGRPISESLIIVQYVDEVWPPPASILPSDDPYAAAIHRFWGQYIDDMFPPRIRILRGTVPGDKNKASDEMTTALLYLEEAFVECSKGKQYFGGDSIGYLDIALGSHLGWIKAVERIAGVELLGGAKVHNLAAWADRFCAHPAVVDVMPDADVLVEFTAKHADLMRALLASK</sequence>
<dbReference type="GO" id="GO:0005737">
    <property type="term" value="C:cytoplasm"/>
    <property type="evidence" value="ECO:0007669"/>
    <property type="project" value="TreeGrafter"/>
</dbReference>
<dbReference type="GO" id="GO:0009407">
    <property type="term" value="P:toxin catabolic process"/>
    <property type="evidence" value="ECO:0007669"/>
    <property type="project" value="UniProtKB-ARBA"/>
</dbReference>
<dbReference type="SFLD" id="SFLDG00358">
    <property type="entry name" value="Main_(cytGST)"/>
    <property type="match status" value="2"/>
</dbReference>
<evidence type="ECO:0000256" key="1">
    <source>
        <dbReference type="ARBA" id="ARBA00012452"/>
    </source>
</evidence>
<keyword evidence="8" id="KW-1185">Reference proteome</keyword>
<evidence type="ECO:0000256" key="3">
    <source>
        <dbReference type="ARBA" id="ARBA00025743"/>
    </source>
</evidence>
<dbReference type="Gene3D" id="3.40.30.10">
    <property type="entry name" value="Glutaredoxin"/>
    <property type="match status" value="2"/>
</dbReference>
<dbReference type="SUPFAM" id="SSF52833">
    <property type="entry name" value="Thioredoxin-like"/>
    <property type="match status" value="2"/>
</dbReference>
<dbReference type="eggNOG" id="KOG0406">
    <property type="taxonomic scope" value="Eukaryota"/>
</dbReference>
<dbReference type="HOGENOM" id="CLU_011226_23_0_1"/>
<dbReference type="GO" id="GO:0004364">
    <property type="term" value="F:glutathione transferase activity"/>
    <property type="evidence" value="ECO:0007669"/>
    <property type="project" value="UniProtKB-EC"/>
</dbReference>
<comment type="similarity">
    <text evidence="3">Belongs to the GST superfamily. Tau family.</text>
</comment>
<feature type="domain" description="GST C-terminal" evidence="6">
    <location>
        <begin position="108"/>
        <end position="238"/>
    </location>
</feature>
<dbReference type="Gene3D" id="1.20.1050.10">
    <property type="match status" value="2"/>
</dbReference>
<dbReference type="FunFam" id="1.20.1050.10:FF:000016">
    <property type="entry name" value="Glutathione S-transferase U9"/>
    <property type="match status" value="2"/>
</dbReference>
<dbReference type="Proteomes" id="UP000026960">
    <property type="component" value="Chromosome 10"/>
</dbReference>
<feature type="domain" description="GST C-terminal" evidence="6">
    <location>
        <begin position="324"/>
        <end position="455"/>
    </location>
</feature>
<proteinExistence type="inferred from homology"/>
<evidence type="ECO:0000256" key="2">
    <source>
        <dbReference type="ARBA" id="ARBA00022679"/>
    </source>
</evidence>
<dbReference type="InterPro" id="IPR036249">
    <property type="entry name" value="Thioredoxin-like_sf"/>
</dbReference>
<dbReference type="InterPro" id="IPR004046">
    <property type="entry name" value="GST_C"/>
</dbReference>
<dbReference type="PaxDb" id="65489-OBART10G13470.1"/>
<dbReference type="Gramene" id="OBART10G13470.1">
    <property type="protein sequence ID" value="OBART10G13470.1"/>
    <property type="gene ID" value="OBART10G13470"/>
</dbReference>
<dbReference type="PANTHER" id="PTHR11260">
    <property type="entry name" value="GLUTATHIONE S-TRANSFERASE, GST, SUPERFAMILY, GST DOMAIN CONTAINING"/>
    <property type="match status" value="1"/>
</dbReference>
<dbReference type="PANTHER" id="PTHR11260:SF788">
    <property type="entry name" value="GLUTATHIONE TRANSFERASE"/>
    <property type="match status" value="1"/>
</dbReference>
<dbReference type="PROSITE" id="PS50405">
    <property type="entry name" value="GST_CTER"/>
    <property type="match status" value="2"/>
</dbReference>
<feature type="domain" description="GST N-terminal" evidence="5">
    <location>
        <begin position="1"/>
        <end position="101"/>
    </location>
</feature>
<dbReference type="AlphaFoldDB" id="A0A0D3HET4"/>
<reference evidence="7" key="2">
    <citation type="submission" date="2015-03" db="UniProtKB">
        <authorList>
            <consortium name="EnsemblPlants"/>
        </authorList>
    </citation>
    <scope>IDENTIFICATION</scope>
</reference>
<evidence type="ECO:0000259" key="6">
    <source>
        <dbReference type="PROSITE" id="PS50405"/>
    </source>
</evidence>
<dbReference type="InterPro" id="IPR004045">
    <property type="entry name" value="Glutathione_S-Trfase_N"/>
</dbReference>
<dbReference type="FunFam" id="3.40.30.10:FF:000044">
    <property type="entry name" value="Glutathione S-transferase GSTU6"/>
    <property type="match status" value="1"/>
</dbReference>
<dbReference type="GO" id="GO:0006749">
    <property type="term" value="P:glutathione metabolic process"/>
    <property type="evidence" value="ECO:0007669"/>
    <property type="project" value="InterPro"/>
</dbReference>
<keyword evidence="2" id="KW-0808">Transferase</keyword>
<dbReference type="PROSITE" id="PS50404">
    <property type="entry name" value="GST_NTER"/>
    <property type="match status" value="2"/>
</dbReference>
<dbReference type="InterPro" id="IPR045073">
    <property type="entry name" value="Omega/Tau-like"/>
</dbReference>
<dbReference type="InterPro" id="IPR010987">
    <property type="entry name" value="Glutathione-S-Trfase_C-like"/>
</dbReference>
<dbReference type="Pfam" id="PF00043">
    <property type="entry name" value="GST_C"/>
    <property type="match status" value="2"/>
</dbReference>